<comment type="caution">
    <text evidence="2">The sequence shown here is derived from an EMBL/GenBank/DDBJ whole genome shotgun (WGS) entry which is preliminary data.</text>
</comment>
<gene>
    <name evidence="2" type="ORF">PF004_g13280</name>
</gene>
<accession>A0A6G0NSM0</accession>
<protein>
    <submittedName>
        <fullName evidence="2">Uncharacterized protein</fullName>
    </submittedName>
</protein>
<reference evidence="2 3" key="1">
    <citation type="submission" date="2018-09" db="EMBL/GenBank/DDBJ databases">
        <title>Genomic investigation of the strawberry pathogen Phytophthora fragariae indicates pathogenicity is determined by transcriptional variation in three key races.</title>
        <authorList>
            <person name="Adams T.M."/>
            <person name="Armitage A.D."/>
            <person name="Sobczyk M.K."/>
            <person name="Bates H.J."/>
            <person name="Dunwell J.M."/>
            <person name="Nellist C.F."/>
            <person name="Harrison R.J."/>
        </authorList>
    </citation>
    <scope>NUCLEOTIDE SEQUENCE [LARGE SCALE GENOMIC DNA]</scope>
    <source>
        <strain evidence="2 3">BC-23</strain>
    </source>
</reference>
<proteinExistence type="predicted"/>
<organism evidence="2 3">
    <name type="scientific">Phytophthora fragariae</name>
    <dbReference type="NCBI Taxonomy" id="53985"/>
    <lineage>
        <taxon>Eukaryota</taxon>
        <taxon>Sar</taxon>
        <taxon>Stramenopiles</taxon>
        <taxon>Oomycota</taxon>
        <taxon>Peronosporomycetes</taxon>
        <taxon>Peronosporales</taxon>
        <taxon>Peronosporaceae</taxon>
        <taxon>Phytophthora</taxon>
    </lineage>
</organism>
<sequence>MADAHLPRPHCAGGDQTRGLDADYTAQEAWDVQGTIITTRRPFIADEFRVTSALPQMKCSQRGAHAPDDAISHSNDLTVNTQPRGNSSIVDDGVDMSVMHILEHIGVGMHDELRSSDSMETDGISASMETDAMYMNAELCGNGSAEDDGTNMDAELHRNGSGENDGTDMNAELYHNGSSEYDGTDIVMEDALLNDRETLAEMTSASDIVSDPMMRKLSCCLCPS</sequence>
<evidence type="ECO:0000256" key="1">
    <source>
        <dbReference type="SAM" id="MobiDB-lite"/>
    </source>
</evidence>
<dbReference type="Proteomes" id="UP000476176">
    <property type="component" value="Unassembled WGS sequence"/>
</dbReference>
<feature type="region of interest" description="Disordered" evidence="1">
    <location>
        <begin position="63"/>
        <end position="89"/>
    </location>
</feature>
<evidence type="ECO:0000313" key="2">
    <source>
        <dbReference type="EMBL" id="KAE9220636.1"/>
    </source>
</evidence>
<dbReference type="EMBL" id="QXGC01000798">
    <property type="protein sequence ID" value="KAE9220636.1"/>
    <property type="molecule type" value="Genomic_DNA"/>
</dbReference>
<feature type="compositionally biased region" description="Polar residues" evidence="1">
    <location>
        <begin position="72"/>
        <end position="89"/>
    </location>
</feature>
<dbReference type="AlphaFoldDB" id="A0A6G0NSM0"/>
<evidence type="ECO:0000313" key="3">
    <source>
        <dbReference type="Proteomes" id="UP000476176"/>
    </source>
</evidence>
<name>A0A6G0NSM0_9STRA</name>